<accession>A0A1S1PRP4</accession>
<sequence length="184" mass="18784">MYSHVRALTLVPTAVGGRLVSVRVLRSVLLAIAYYLDAADWSGAFPSRYRLVRPAPAPGPAPGPAPASSHEDRAPRSPGPTTSYALTPGQTDGVRAVLRRAGVGAMVAAAYRAHRVADPARWWSAWLNIWSGLHTPAPPTGSAPAPAPAPAPVPVPVVGDAVAGVAACRAALVAAGRGRTGGAR</sequence>
<name>A0A1S1PRP4_9ACTN</name>
<evidence type="ECO:0000313" key="3">
    <source>
        <dbReference type="Proteomes" id="UP000179769"/>
    </source>
</evidence>
<evidence type="ECO:0000313" key="2">
    <source>
        <dbReference type="EMBL" id="OHV25438.1"/>
    </source>
</evidence>
<dbReference type="EMBL" id="MAXA01000230">
    <property type="protein sequence ID" value="OHV25438.1"/>
    <property type="molecule type" value="Genomic_DNA"/>
</dbReference>
<organism evidence="2 3">
    <name type="scientific">Parafrankia soli</name>
    <dbReference type="NCBI Taxonomy" id="2599596"/>
    <lineage>
        <taxon>Bacteria</taxon>
        <taxon>Bacillati</taxon>
        <taxon>Actinomycetota</taxon>
        <taxon>Actinomycetes</taxon>
        <taxon>Frankiales</taxon>
        <taxon>Frankiaceae</taxon>
        <taxon>Parafrankia</taxon>
    </lineage>
</organism>
<comment type="caution">
    <text evidence="2">The sequence shown here is derived from an EMBL/GenBank/DDBJ whole genome shotgun (WGS) entry which is preliminary data.</text>
</comment>
<protein>
    <submittedName>
        <fullName evidence="2">Uncharacterized protein</fullName>
    </submittedName>
</protein>
<feature type="compositionally biased region" description="Polar residues" evidence="1">
    <location>
        <begin position="79"/>
        <end position="89"/>
    </location>
</feature>
<evidence type="ECO:0000256" key="1">
    <source>
        <dbReference type="SAM" id="MobiDB-lite"/>
    </source>
</evidence>
<proteinExistence type="predicted"/>
<dbReference type="AlphaFoldDB" id="A0A1S1PRP4"/>
<feature type="compositionally biased region" description="Pro residues" evidence="1">
    <location>
        <begin position="56"/>
        <end position="65"/>
    </location>
</feature>
<feature type="region of interest" description="Disordered" evidence="1">
    <location>
        <begin position="56"/>
        <end position="89"/>
    </location>
</feature>
<gene>
    <name evidence="2" type="ORF">BBK14_22180</name>
</gene>
<reference evidence="3" key="1">
    <citation type="submission" date="2016-07" db="EMBL/GenBank/DDBJ databases">
        <title>Frankia sp. NRRL B-16219 Genome sequencing.</title>
        <authorList>
            <person name="Ghodhbane-Gtari F."/>
            <person name="Swanson E."/>
            <person name="Gueddou A."/>
            <person name="Louati M."/>
            <person name="Nouioui I."/>
            <person name="Hezbri K."/>
            <person name="Abebe-Akele F."/>
            <person name="Simpson S."/>
            <person name="Morris K."/>
            <person name="Thomas K."/>
            <person name="Gtari M."/>
            <person name="Tisa L.S."/>
        </authorList>
    </citation>
    <scope>NUCLEOTIDE SEQUENCE [LARGE SCALE GENOMIC DNA]</scope>
    <source>
        <strain evidence="3">NRRL B-16219</strain>
    </source>
</reference>
<keyword evidence="3" id="KW-1185">Reference proteome</keyword>
<dbReference type="Proteomes" id="UP000179769">
    <property type="component" value="Unassembled WGS sequence"/>
</dbReference>